<evidence type="ECO:0008006" key="2">
    <source>
        <dbReference type="Google" id="ProtNLM"/>
    </source>
</evidence>
<protein>
    <recommendedName>
        <fullName evidence="2">Ig-like domain-containing protein</fullName>
    </recommendedName>
</protein>
<dbReference type="InterPro" id="IPR013783">
    <property type="entry name" value="Ig-like_fold"/>
</dbReference>
<dbReference type="SUPFAM" id="SSF48726">
    <property type="entry name" value="Immunoglobulin"/>
    <property type="match status" value="1"/>
</dbReference>
<sequence length="183" mass="19654">ANAIPDAWAEMLAAQGFAYGQRNDSWYAFLGGLGYEGNMNDREMLFWGAGSGGVISPDGVRITQQPVDWRGLEGATATFTVVATSGNASPLSYQWQELNGSWANTTDAGTLSGSITDTLTITPVVIADQGRRFRVLVTNTFNTITSQAASLIITGATYFITDEDGNRTITENTLDPIVDERSQ</sequence>
<feature type="non-terminal residue" evidence="1">
    <location>
        <position position="1"/>
    </location>
</feature>
<reference evidence="1" key="1">
    <citation type="journal article" date="2014" name="Front. Microbiol.">
        <title>High frequency of phylogenetically diverse reductive dehalogenase-homologous genes in deep subseafloor sedimentary metagenomes.</title>
        <authorList>
            <person name="Kawai M."/>
            <person name="Futagami T."/>
            <person name="Toyoda A."/>
            <person name="Takaki Y."/>
            <person name="Nishi S."/>
            <person name="Hori S."/>
            <person name="Arai W."/>
            <person name="Tsubouchi T."/>
            <person name="Morono Y."/>
            <person name="Uchiyama I."/>
            <person name="Ito T."/>
            <person name="Fujiyama A."/>
            <person name="Inagaki F."/>
            <person name="Takami H."/>
        </authorList>
    </citation>
    <scope>NUCLEOTIDE SEQUENCE</scope>
    <source>
        <strain evidence="1">Expedition CK06-06</strain>
    </source>
</reference>
<dbReference type="InterPro" id="IPR036179">
    <property type="entry name" value="Ig-like_dom_sf"/>
</dbReference>
<organism evidence="1">
    <name type="scientific">marine sediment metagenome</name>
    <dbReference type="NCBI Taxonomy" id="412755"/>
    <lineage>
        <taxon>unclassified sequences</taxon>
        <taxon>metagenomes</taxon>
        <taxon>ecological metagenomes</taxon>
    </lineage>
</organism>
<comment type="caution">
    <text evidence="1">The sequence shown here is derived from an EMBL/GenBank/DDBJ whole genome shotgun (WGS) entry which is preliminary data.</text>
</comment>
<dbReference type="EMBL" id="BARS01032982">
    <property type="protein sequence ID" value="GAG20703.1"/>
    <property type="molecule type" value="Genomic_DNA"/>
</dbReference>
<gene>
    <name evidence="1" type="ORF">S01H1_51126</name>
</gene>
<dbReference type="AlphaFoldDB" id="X0W7W7"/>
<evidence type="ECO:0000313" key="1">
    <source>
        <dbReference type="EMBL" id="GAG20703.1"/>
    </source>
</evidence>
<proteinExistence type="predicted"/>
<dbReference type="Gene3D" id="2.60.40.10">
    <property type="entry name" value="Immunoglobulins"/>
    <property type="match status" value="1"/>
</dbReference>
<name>X0W7W7_9ZZZZ</name>
<accession>X0W7W7</accession>